<evidence type="ECO:0000256" key="1">
    <source>
        <dbReference type="SAM" id="MobiDB-lite"/>
    </source>
</evidence>
<proteinExistence type="predicted"/>
<dbReference type="AlphaFoldDB" id="A0A4S9Y6R2"/>
<feature type="compositionally biased region" description="Polar residues" evidence="1">
    <location>
        <begin position="101"/>
        <end position="117"/>
    </location>
</feature>
<reference evidence="3 4" key="1">
    <citation type="submission" date="2018-10" db="EMBL/GenBank/DDBJ databases">
        <title>Fifty Aureobasidium pullulans genomes reveal a recombining polyextremotolerant generalist.</title>
        <authorList>
            <person name="Gostincar C."/>
            <person name="Turk M."/>
            <person name="Zajc J."/>
            <person name="Gunde-Cimerman N."/>
        </authorList>
    </citation>
    <scope>NUCLEOTIDE SEQUENCE [LARGE SCALE GENOMIC DNA]</scope>
    <source>
        <strain evidence="3 4">EXF-3403</strain>
    </source>
</reference>
<comment type="caution">
    <text evidence="3">The sequence shown here is derived from an EMBL/GenBank/DDBJ whole genome shotgun (WGS) entry which is preliminary data.</text>
</comment>
<feature type="signal peptide" evidence="2">
    <location>
        <begin position="1"/>
        <end position="24"/>
    </location>
</feature>
<evidence type="ECO:0000256" key="2">
    <source>
        <dbReference type="SAM" id="SignalP"/>
    </source>
</evidence>
<feature type="region of interest" description="Disordered" evidence="1">
    <location>
        <begin position="87"/>
        <end position="117"/>
    </location>
</feature>
<organism evidence="3 4">
    <name type="scientific">Aureobasidium pullulans</name>
    <name type="common">Black yeast</name>
    <name type="synonym">Pullularia pullulans</name>
    <dbReference type="NCBI Taxonomy" id="5580"/>
    <lineage>
        <taxon>Eukaryota</taxon>
        <taxon>Fungi</taxon>
        <taxon>Dikarya</taxon>
        <taxon>Ascomycota</taxon>
        <taxon>Pezizomycotina</taxon>
        <taxon>Dothideomycetes</taxon>
        <taxon>Dothideomycetidae</taxon>
        <taxon>Dothideales</taxon>
        <taxon>Saccotheciaceae</taxon>
        <taxon>Aureobasidium</taxon>
    </lineage>
</organism>
<feature type="chain" id="PRO_5021007186" evidence="2">
    <location>
        <begin position="25"/>
        <end position="290"/>
    </location>
</feature>
<evidence type="ECO:0000313" key="3">
    <source>
        <dbReference type="EMBL" id="THZ87341.1"/>
    </source>
</evidence>
<keyword evidence="2" id="KW-0732">Signal</keyword>
<gene>
    <name evidence="3" type="ORF">D6C84_01780</name>
</gene>
<protein>
    <submittedName>
        <fullName evidence="3">Uncharacterized protein</fullName>
    </submittedName>
</protein>
<sequence>MRTSQTRKNSVLLLWVAFLGNAAANSPSASFSLGMPYGVNAASIPYLHLSALEMAPKCDDANATIKSYRRLIEGLSTIANMIETTDAHTNVPAGSNKDTHTTLNDVEAGSQNNQPASQKRVYLGTENPEGCPTDIDTPFCHECGGDKGSPDGVSRCRGIAEQNMFLEDCLCEEVINNHSDPLKRPSLAERLRRWPEYEEVLKEIEEYGDEDEPIDSNADIVEVEDIDSGQCSEAEVQVEPQSAQLRTDRLSQARMEMLHRDMVLILPTILVSSAKAKDQGDDPKVENGPH</sequence>
<dbReference type="EMBL" id="QZBT01000015">
    <property type="protein sequence ID" value="THZ87341.1"/>
    <property type="molecule type" value="Genomic_DNA"/>
</dbReference>
<name>A0A4S9Y6R2_AURPU</name>
<accession>A0A4S9Y6R2</accession>
<dbReference type="Proteomes" id="UP000310039">
    <property type="component" value="Unassembled WGS sequence"/>
</dbReference>
<evidence type="ECO:0000313" key="4">
    <source>
        <dbReference type="Proteomes" id="UP000310039"/>
    </source>
</evidence>